<feature type="transmembrane region" description="Helical" evidence="9">
    <location>
        <begin position="101"/>
        <end position="118"/>
    </location>
</feature>
<dbReference type="GO" id="GO:0042765">
    <property type="term" value="C:GPI-anchor transamidase complex"/>
    <property type="evidence" value="ECO:0007669"/>
    <property type="project" value="InterPro"/>
</dbReference>
<evidence type="ECO:0000256" key="7">
    <source>
        <dbReference type="ARBA" id="ARBA00022989"/>
    </source>
</evidence>
<evidence type="ECO:0000313" key="10">
    <source>
        <dbReference type="EMBL" id="KAF0307729.1"/>
    </source>
</evidence>
<feature type="transmembrane region" description="Helical" evidence="9">
    <location>
        <begin position="74"/>
        <end position="94"/>
    </location>
</feature>
<dbReference type="AlphaFoldDB" id="A0A6A4WQY4"/>
<evidence type="ECO:0000256" key="6">
    <source>
        <dbReference type="ARBA" id="ARBA00022824"/>
    </source>
</evidence>
<comment type="similarity">
    <text evidence="3">Belongs to the PIGU family.</text>
</comment>
<evidence type="ECO:0000256" key="2">
    <source>
        <dbReference type="ARBA" id="ARBA00004687"/>
    </source>
</evidence>
<dbReference type="EMBL" id="VIIS01000546">
    <property type="protein sequence ID" value="KAF0307729.1"/>
    <property type="molecule type" value="Genomic_DNA"/>
</dbReference>
<keyword evidence="5 9" id="KW-0812">Transmembrane</keyword>
<evidence type="ECO:0000313" key="11">
    <source>
        <dbReference type="Proteomes" id="UP000440578"/>
    </source>
</evidence>
<comment type="caution">
    <text evidence="10">The sequence shown here is derived from an EMBL/GenBank/DDBJ whole genome shotgun (WGS) entry which is preliminary data.</text>
</comment>
<feature type="transmembrane region" description="Helical" evidence="9">
    <location>
        <begin position="130"/>
        <end position="158"/>
    </location>
</feature>
<evidence type="ECO:0000256" key="5">
    <source>
        <dbReference type="ARBA" id="ARBA00022692"/>
    </source>
</evidence>
<protein>
    <submittedName>
        <fullName evidence="10">Phosphatidylinositol glycan anchor biosynthesis class U protein</fullName>
    </submittedName>
</protein>
<dbReference type="OrthoDB" id="549017at2759"/>
<feature type="transmembrane region" description="Helical" evidence="9">
    <location>
        <begin position="201"/>
        <end position="223"/>
    </location>
</feature>
<proteinExistence type="inferred from homology"/>
<sequence length="250" mass="27281">MEERALVAVPVQSVGQLLPGPVPGGAAGAAAGSLSAPPAAAACWPPCWPLAAGPGLLLLSAHALGDWSFLRSTYGFILWTWDLSPNVGLFWYFFTEMFQHFESLFIATFQINAFIYAVPLTLRFRGQPVLVMFALLVLMVTFKSYPSVAEAGLYLALLPLWRPLAPHARYGFVVTCFYASVMVLAPVMWTLWIHAGSANANFFFAVTLAYNAAQIFLVTDLLFAQLKRDHVLTHGTAKEVEGKPAKLVLC</sequence>
<reference evidence="10 11" key="1">
    <citation type="submission" date="2019-07" db="EMBL/GenBank/DDBJ databases">
        <title>Draft genome assembly of a fouling barnacle, Amphibalanus amphitrite (Darwin, 1854): The first reference genome for Thecostraca.</title>
        <authorList>
            <person name="Kim W."/>
        </authorList>
    </citation>
    <scope>NUCLEOTIDE SEQUENCE [LARGE SCALE GENOMIC DNA]</scope>
    <source>
        <strain evidence="10">SNU_AA5</strain>
        <tissue evidence="10">Soma without cirri and trophi</tissue>
    </source>
</reference>
<keyword evidence="6" id="KW-0256">Endoplasmic reticulum</keyword>
<keyword evidence="4" id="KW-0337">GPI-anchor biosynthesis</keyword>
<keyword evidence="7 9" id="KW-1133">Transmembrane helix</keyword>
<evidence type="ECO:0000256" key="4">
    <source>
        <dbReference type="ARBA" id="ARBA00022502"/>
    </source>
</evidence>
<accession>A0A6A4WQY4</accession>
<dbReference type="Pfam" id="PF06728">
    <property type="entry name" value="PIG-U"/>
    <property type="match status" value="1"/>
</dbReference>
<dbReference type="PANTHER" id="PTHR13121:SF0">
    <property type="entry name" value="PHOSPHATIDYLINOSITOL GLYCAN ANCHOR BIOSYNTHESIS CLASS U PROTEIN"/>
    <property type="match status" value="1"/>
</dbReference>
<dbReference type="GO" id="GO:0016255">
    <property type="term" value="P:attachment of GPI anchor to protein"/>
    <property type="evidence" value="ECO:0007669"/>
    <property type="project" value="InterPro"/>
</dbReference>
<name>A0A6A4WQY4_AMPAM</name>
<dbReference type="UniPathway" id="UPA00196"/>
<dbReference type="GO" id="GO:0006506">
    <property type="term" value="P:GPI anchor biosynthetic process"/>
    <property type="evidence" value="ECO:0007669"/>
    <property type="project" value="UniProtKB-UniPathway"/>
</dbReference>
<dbReference type="Proteomes" id="UP000440578">
    <property type="component" value="Unassembled WGS sequence"/>
</dbReference>
<feature type="transmembrane region" description="Helical" evidence="9">
    <location>
        <begin position="170"/>
        <end position="195"/>
    </location>
</feature>
<evidence type="ECO:0000256" key="8">
    <source>
        <dbReference type="ARBA" id="ARBA00023136"/>
    </source>
</evidence>
<comment type="subcellular location">
    <subcellularLocation>
        <location evidence="1">Endoplasmic reticulum membrane</location>
        <topology evidence="1">Multi-pass membrane protein</topology>
    </subcellularLocation>
</comment>
<dbReference type="PANTHER" id="PTHR13121">
    <property type="entry name" value="GPI TRANSAMIDASE COMPONENT PIG-U"/>
    <property type="match status" value="1"/>
</dbReference>
<dbReference type="InterPro" id="IPR009600">
    <property type="entry name" value="PIG-U"/>
</dbReference>
<evidence type="ECO:0000256" key="3">
    <source>
        <dbReference type="ARBA" id="ARBA00010026"/>
    </source>
</evidence>
<organism evidence="10 11">
    <name type="scientific">Amphibalanus amphitrite</name>
    <name type="common">Striped barnacle</name>
    <name type="synonym">Balanus amphitrite</name>
    <dbReference type="NCBI Taxonomy" id="1232801"/>
    <lineage>
        <taxon>Eukaryota</taxon>
        <taxon>Metazoa</taxon>
        <taxon>Ecdysozoa</taxon>
        <taxon>Arthropoda</taxon>
        <taxon>Crustacea</taxon>
        <taxon>Multicrustacea</taxon>
        <taxon>Cirripedia</taxon>
        <taxon>Thoracica</taxon>
        <taxon>Thoracicalcarea</taxon>
        <taxon>Balanomorpha</taxon>
        <taxon>Balanoidea</taxon>
        <taxon>Balanidae</taxon>
        <taxon>Amphibalaninae</taxon>
        <taxon>Amphibalanus</taxon>
    </lineage>
</organism>
<keyword evidence="11" id="KW-1185">Reference proteome</keyword>
<evidence type="ECO:0000256" key="9">
    <source>
        <dbReference type="SAM" id="Phobius"/>
    </source>
</evidence>
<evidence type="ECO:0000256" key="1">
    <source>
        <dbReference type="ARBA" id="ARBA00004477"/>
    </source>
</evidence>
<gene>
    <name evidence="10" type="primary">PIGU_1</name>
    <name evidence="10" type="ORF">FJT64_020993</name>
</gene>
<comment type="pathway">
    <text evidence="2">Glycolipid biosynthesis; glycosylphosphatidylinositol-anchor biosynthesis.</text>
</comment>
<keyword evidence="8 9" id="KW-0472">Membrane</keyword>